<evidence type="ECO:0000313" key="2">
    <source>
        <dbReference type="Proteomes" id="UP000887578"/>
    </source>
</evidence>
<dbReference type="PANTHER" id="PTHR31432">
    <property type="entry name" value="INTRAFLAGELLAR TRANSPORT PROTEIN 74 HOMOLOG"/>
    <property type="match status" value="1"/>
</dbReference>
<name>A0A914PC23_9BILA</name>
<organism evidence="2 3">
    <name type="scientific">Panagrolaimus davidi</name>
    <dbReference type="NCBI Taxonomy" id="227884"/>
    <lineage>
        <taxon>Eukaryota</taxon>
        <taxon>Metazoa</taxon>
        <taxon>Ecdysozoa</taxon>
        <taxon>Nematoda</taxon>
        <taxon>Chromadorea</taxon>
        <taxon>Rhabditida</taxon>
        <taxon>Tylenchina</taxon>
        <taxon>Panagrolaimomorpha</taxon>
        <taxon>Panagrolaimoidea</taxon>
        <taxon>Panagrolaimidae</taxon>
        <taxon>Panagrolaimus</taxon>
    </lineage>
</organism>
<keyword evidence="2" id="KW-1185">Reference proteome</keyword>
<dbReference type="WBParaSite" id="PDA_v2.g12886.t1">
    <property type="protein sequence ID" value="PDA_v2.g12886.t1"/>
    <property type="gene ID" value="PDA_v2.g12886"/>
</dbReference>
<dbReference type="GO" id="GO:0030992">
    <property type="term" value="C:intraciliary transport particle B"/>
    <property type="evidence" value="ECO:0007669"/>
    <property type="project" value="InterPro"/>
</dbReference>
<evidence type="ECO:0000256" key="1">
    <source>
        <dbReference type="SAM" id="Coils"/>
    </source>
</evidence>
<dbReference type="PANTHER" id="PTHR31432:SF0">
    <property type="entry name" value="INTRAFLAGELLAR TRANSPORT PROTEIN 74 HOMOLOG"/>
    <property type="match status" value="1"/>
</dbReference>
<dbReference type="GO" id="GO:0035735">
    <property type="term" value="P:intraciliary transport involved in cilium assembly"/>
    <property type="evidence" value="ECO:0007669"/>
    <property type="project" value="TreeGrafter"/>
</dbReference>
<dbReference type="AlphaFoldDB" id="A0A914PC23"/>
<dbReference type="GO" id="GO:0048487">
    <property type="term" value="F:beta-tubulin binding"/>
    <property type="evidence" value="ECO:0007669"/>
    <property type="project" value="InterPro"/>
</dbReference>
<proteinExistence type="predicted"/>
<accession>A0A914PC23</accession>
<dbReference type="Proteomes" id="UP000887578">
    <property type="component" value="Unplaced"/>
</dbReference>
<dbReference type="InterPro" id="IPR029602">
    <property type="entry name" value="IFT74"/>
</dbReference>
<feature type="coiled-coil region" evidence="1">
    <location>
        <begin position="39"/>
        <end position="103"/>
    </location>
</feature>
<evidence type="ECO:0000313" key="3">
    <source>
        <dbReference type="WBParaSite" id="PDA_v2.g12886.t1"/>
    </source>
</evidence>
<sequence>MESMHHRENEIVEGLHEFRDIDGLQHKIMQTREDLVSKRNKYQQTNPQLESDVRRLQSQLSEISNLMSTNQEFQKLNSQKTVLNAVLQEQEELKAKVETKTSETNYDEIKNQAMKLRHEYNLILVAAYANGKK</sequence>
<dbReference type="GO" id="GO:0005929">
    <property type="term" value="C:cilium"/>
    <property type="evidence" value="ECO:0007669"/>
    <property type="project" value="TreeGrafter"/>
</dbReference>
<reference evidence="3" key="1">
    <citation type="submission" date="2022-11" db="UniProtKB">
        <authorList>
            <consortium name="WormBaseParasite"/>
        </authorList>
    </citation>
    <scope>IDENTIFICATION</scope>
</reference>
<keyword evidence="1" id="KW-0175">Coiled coil</keyword>
<protein>
    <submittedName>
        <fullName evidence="3">Uncharacterized protein</fullName>
    </submittedName>
</protein>